<evidence type="ECO:0000313" key="4">
    <source>
        <dbReference type="Proteomes" id="UP000422764"/>
    </source>
</evidence>
<dbReference type="NCBIfam" id="TIGR02870">
    <property type="entry name" value="spore_II_D"/>
    <property type="match status" value="1"/>
</dbReference>
<sequence length="344" mass="38933">MQKIIIAILSSILFIILLSIIVVGIDTKSNIRKAPKDIVNQLGNDSVKIKSSYSDEELKIDVYITKEGKIDKMDIEDYVLGVVAAEMPAEFELEALRAQAIAARTYGLAHKENFGGKKGPKAYGADVNDTTEFQVFMYKEDRMNSWPKKKKEEYWEKLTKAVKETKGEVLTYNGELVMAPYYFSTSSGKTEDAADVFSHEIPYLKSVESPGEERSRKYKSEFKYTYNQLADILNKWNPSLKIKSDTLKKQILILERSDGGSVSKMKIGEEYVSGQKFRTVLNLNSANFDIKFELNNVVITCNGYGHGVGMSQWGADAMAKEGYDYKDILKHYYQGTDITKLQVK</sequence>
<keyword evidence="4" id="KW-1185">Reference proteome</keyword>
<keyword evidence="1" id="KW-1133">Transmembrane helix</keyword>
<dbReference type="PANTHER" id="PTHR30032">
    <property type="entry name" value="N-ACETYLMURAMOYL-L-ALANINE AMIDASE-RELATED"/>
    <property type="match status" value="1"/>
</dbReference>
<accession>A0A6I6ETL5</accession>
<reference evidence="3 4" key="1">
    <citation type="submission" date="2019-12" db="EMBL/GenBank/DDBJ databases">
        <title>Genome sequenceing of Clostridium bovifaecis.</title>
        <authorList>
            <person name="Yao Y."/>
        </authorList>
    </citation>
    <scope>NUCLEOTIDE SEQUENCE [LARGE SCALE GENOMIC DNA]</scope>
    <source>
        <strain evidence="3 4">BXX</strain>
    </source>
</reference>
<feature type="domain" description="Sporulation stage II protein D amidase enhancer LytB N-terminal" evidence="2">
    <location>
        <begin position="66"/>
        <end position="172"/>
    </location>
</feature>
<dbReference type="EMBL" id="CP046522">
    <property type="protein sequence ID" value="QGU94146.1"/>
    <property type="molecule type" value="Genomic_DNA"/>
</dbReference>
<evidence type="ECO:0000256" key="1">
    <source>
        <dbReference type="SAM" id="Phobius"/>
    </source>
</evidence>
<dbReference type="GO" id="GO:0030435">
    <property type="term" value="P:sporulation resulting in formation of a cellular spore"/>
    <property type="evidence" value="ECO:0007669"/>
    <property type="project" value="InterPro"/>
</dbReference>
<keyword evidence="1" id="KW-0812">Transmembrane</keyword>
<keyword evidence="1" id="KW-0472">Membrane</keyword>
<dbReference type="GO" id="GO:0030288">
    <property type="term" value="C:outer membrane-bounded periplasmic space"/>
    <property type="evidence" value="ECO:0007669"/>
    <property type="project" value="TreeGrafter"/>
</dbReference>
<name>A0A6I6ETL5_9CLOT</name>
<organism evidence="3 4">
    <name type="scientific">Clostridium bovifaecis</name>
    <dbReference type="NCBI Taxonomy" id="2184719"/>
    <lineage>
        <taxon>Bacteria</taxon>
        <taxon>Bacillati</taxon>
        <taxon>Bacillota</taxon>
        <taxon>Clostridia</taxon>
        <taxon>Eubacteriales</taxon>
        <taxon>Clostridiaceae</taxon>
        <taxon>Clostridium</taxon>
    </lineage>
</organism>
<dbReference type="PANTHER" id="PTHR30032:SF4">
    <property type="entry name" value="AMIDASE ENHANCER"/>
    <property type="match status" value="1"/>
</dbReference>
<evidence type="ECO:0000259" key="2">
    <source>
        <dbReference type="Pfam" id="PF08486"/>
    </source>
</evidence>
<protein>
    <submittedName>
        <fullName evidence="3">Stage II sporulation protein D</fullName>
    </submittedName>
</protein>
<dbReference type="InterPro" id="IPR013693">
    <property type="entry name" value="SpoIID/LytB_N"/>
</dbReference>
<dbReference type="NCBIfam" id="TIGR02669">
    <property type="entry name" value="SpoIID_LytB"/>
    <property type="match status" value="1"/>
</dbReference>
<evidence type="ECO:0000313" key="3">
    <source>
        <dbReference type="EMBL" id="QGU94146.1"/>
    </source>
</evidence>
<dbReference type="Proteomes" id="UP000422764">
    <property type="component" value="Chromosome"/>
</dbReference>
<gene>
    <name evidence="3" type="primary">spoIID</name>
    <name evidence="3" type="ORF">GOM49_02440</name>
</gene>
<proteinExistence type="predicted"/>
<dbReference type="AlphaFoldDB" id="A0A6I6ETL5"/>
<dbReference type="InterPro" id="IPR013486">
    <property type="entry name" value="SpoIID/LytB"/>
</dbReference>
<feature type="transmembrane region" description="Helical" evidence="1">
    <location>
        <begin position="6"/>
        <end position="25"/>
    </location>
</feature>
<dbReference type="Pfam" id="PF08486">
    <property type="entry name" value="SpoIID"/>
    <property type="match status" value="1"/>
</dbReference>
<dbReference type="InterPro" id="IPR051922">
    <property type="entry name" value="Bact_Sporulation_Assoc"/>
</dbReference>
<dbReference type="InterPro" id="IPR014225">
    <property type="entry name" value="Spore_II_D_firmicutes"/>
</dbReference>